<evidence type="ECO:0000313" key="1">
    <source>
        <dbReference type="EnsemblPlants" id="AVESA.00010b.r2.7CG0656480.1.CDS"/>
    </source>
</evidence>
<organism evidence="1 2">
    <name type="scientific">Avena sativa</name>
    <name type="common">Oat</name>
    <dbReference type="NCBI Taxonomy" id="4498"/>
    <lineage>
        <taxon>Eukaryota</taxon>
        <taxon>Viridiplantae</taxon>
        <taxon>Streptophyta</taxon>
        <taxon>Embryophyta</taxon>
        <taxon>Tracheophyta</taxon>
        <taxon>Spermatophyta</taxon>
        <taxon>Magnoliopsida</taxon>
        <taxon>Liliopsida</taxon>
        <taxon>Poales</taxon>
        <taxon>Poaceae</taxon>
        <taxon>BOP clade</taxon>
        <taxon>Pooideae</taxon>
        <taxon>Poodae</taxon>
        <taxon>Poeae</taxon>
        <taxon>Poeae Chloroplast Group 1 (Aveneae type)</taxon>
        <taxon>Aveninae</taxon>
        <taxon>Avena</taxon>
    </lineage>
</organism>
<sequence length="832" mass="92939">METAMFLANLSNLFSTPCRDTLTSLSPMHFTHTTPPGDAAATTLQIFSVELQQINMEALDSNWPLCVYGTVAARDTVDRNLNVLFHRERDNCQILTLKDQCLQLTGPSRAIVATYPVDFEIQLKVKGSGRKASEDRVLIMRQTLVYDSGNNNETTTTLLGNDDCCKIMLRCATLENTVQATVVSVRVVNWRRRAWPFKHGGKVSCFAKGPVVKPQDKEEVVLQDQLAASTSYDGYLDLSRRVVSVELNGKLRVSIHSSKSSANVFFPAQECKLSRRICHLGPYEVEVTVAWSLPLRDKRCFVSREEECVDDGQALKHTSREIGRRKTPLVETQSAREIYSLLDLISKNAMKLKTEPKLRISDYSISEIEIHMDYMYNDVTGLLRMMENAHSNMGRAPGTEKMGVKTRSEDKGKSATEMQPPRTYYNYGSNAIFNALDQLCTRLDQMGLLSYKGKSQLLSELSRDNITKIKLDEIEPPVEAAKGKNEVSIEEAKEMAAEEEDSDACQTEEEYFESYRQSWVYNWSISCGSFTETTSLSPMHFTHSMPGHKPSGATVGSTLQIYSIKVCLEKDSGLCWPLQVYGVVAARDTVDRNRNILFSRQRKNCQELTTKDPFLHLTGPSRAIVTREPPCVEIELKVKGAAKSEDSVLMSHFWSHSSISYIGLNTLCIPIEGDSCTMVLSAEEIGKSVQATIVGIHVCVPEGRQRPPFEYGGRVVCSSLPRTEGRLPDSEHIADDPSFRQVVLQDGEMTICSKGYLSLSRHVVSVELRGKLEVVIEARSQSDGAMDGKVVASIEAQECNISEDVCHLGDYELKITVAWSRLVKEKAFLSTL</sequence>
<reference evidence="1" key="1">
    <citation type="submission" date="2021-05" db="EMBL/GenBank/DDBJ databases">
        <authorList>
            <person name="Scholz U."/>
            <person name="Mascher M."/>
            <person name="Fiebig A."/>
        </authorList>
    </citation>
    <scope>NUCLEOTIDE SEQUENCE [LARGE SCALE GENOMIC DNA]</scope>
</reference>
<reference evidence="1" key="2">
    <citation type="submission" date="2025-09" db="UniProtKB">
        <authorList>
            <consortium name="EnsemblPlants"/>
        </authorList>
    </citation>
    <scope>IDENTIFICATION</scope>
</reference>
<name>A0ACD6A1Q3_AVESA</name>
<protein>
    <submittedName>
        <fullName evidence="1">Uncharacterized protein</fullName>
    </submittedName>
</protein>
<proteinExistence type="predicted"/>
<dbReference type="EnsemblPlants" id="AVESA.00010b.r2.7CG0656480.1">
    <property type="protein sequence ID" value="AVESA.00010b.r2.7CG0656480.1.CDS"/>
    <property type="gene ID" value="AVESA.00010b.r2.7CG0656480"/>
</dbReference>
<dbReference type="Proteomes" id="UP001732700">
    <property type="component" value="Chromosome 7C"/>
</dbReference>
<keyword evidence="2" id="KW-1185">Reference proteome</keyword>
<accession>A0ACD6A1Q3</accession>
<evidence type="ECO:0000313" key="2">
    <source>
        <dbReference type="Proteomes" id="UP001732700"/>
    </source>
</evidence>